<feature type="compositionally biased region" description="Gly residues" evidence="9">
    <location>
        <begin position="773"/>
        <end position="787"/>
    </location>
</feature>
<comment type="catalytic activity">
    <reaction evidence="7">
        <text>Preferential cleavage: (Ac)2-L-Lys-D-Ala-|-D-Ala. Also transpeptidation of peptidyl-alanyl moieties that are N-acyl substituents of D-alanine.</text>
        <dbReference type="EC" id="3.4.16.4"/>
    </reaction>
</comment>
<dbReference type="InterPro" id="IPR012338">
    <property type="entry name" value="Beta-lactam/transpept-like"/>
</dbReference>
<dbReference type="EMBL" id="JACDUR010000003">
    <property type="protein sequence ID" value="MBA2891845.1"/>
    <property type="molecule type" value="Genomic_DNA"/>
</dbReference>
<evidence type="ECO:0000256" key="6">
    <source>
        <dbReference type="ARBA" id="ARBA00023268"/>
    </source>
</evidence>
<feature type="region of interest" description="Disordered" evidence="9">
    <location>
        <begin position="1"/>
        <end position="75"/>
    </location>
</feature>
<keyword evidence="10" id="KW-0812">Transmembrane</keyword>
<evidence type="ECO:0000256" key="9">
    <source>
        <dbReference type="SAM" id="MobiDB-lite"/>
    </source>
</evidence>
<gene>
    <name evidence="13" type="ORF">HNR30_003186</name>
</gene>
<feature type="compositionally biased region" description="Basic and acidic residues" evidence="9">
    <location>
        <begin position="738"/>
        <end position="747"/>
    </location>
</feature>
<dbReference type="Gene3D" id="1.10.3810.10">
    <property type="entry name" value="Biosynthetic peptidoglycan transglycosylase-like"/>
    <property type="match status" value="1"/>
</dbReference>
<keyword evidence="4" id="KW-0808">Transferase</keyword>
<dbReference type="Proteomes" id="UP000530928">
    <property type="component" value="Unassembled WGS sequence"/>
</dbReference>
<evidence type="ECO:0000313" key="13">
    <source>
        <dbReference type="EMBL" id="MBA2891845.1"/>
    </source>
</evidence>
<evidence type="ECO:0000256" key="4">
    <source>
        <dbReference type="ARBA" id="ARBA00022679"/>
    </source>
</evidence>
<keyword evidence="10" id="KW-1133">Transmembrane helix</keyword>
<reference evidence="13 14" key="1">
    <citation type="submission" date="2020-07" db="EMBL/GenBank/DDBJ databases">
        <title>Genomic Encyclopedia of Type Strains, Phase IV (KMG-IV): sequencing the most valuable type-strain genomes for metagenomic binning, comparative biology and taxonomic classification.</title>
        <authorList>
            <person name="Goeker M."/>
        </authorList>
    </citation>
    <scope>NUCLEOTIDE SEQUENCE [LARGE SCALE GENOMIC DNA]</scope>
    <source>
        <strain evidence="13 14">DSM 45533</strain>
    </source>
</reference>
<dbReference type="Gene3D" id="3.40.710.10">
    <property type="entry name" value="DD-peptidase/beta-lactamase superfamily"/>
    <property type="match status" value="1"/>
</dbReference>
<dbReference type="Pfam" id="PF00912">
    <property type="entry name" value="Transgly"/>
    <property type="match status" value="1"/>
</dbReference>
<comment type="catalytic activity">
    <reaction evidence="8">
        <text>[GlcNAc-(1-&gt;4)-Mur2Ac(oyl-L-Ala-gamma-D-Glu-L-Lys-D-Ala-D-Ala)](n)-di-trans,octa-cis-undecaprenyl diphosphate + beta-D-GlcNAc-(1-&gt;4)-Mur2Ac(oyl-L-Ala-gamma-D-Glu-L-Lys-D-Ala-D-Ala)-di-trans,octa-cis-undecaprenyl diphosphate = [GlcNAc-(1-&gt;4)-Mur2Ac(oyl-L-Ala-gamma-D-Glu-L-Lys-D-Ala-D-Ala)](n+1)-di-trans,octa-cis-undecaprenyl diphosphate + di-trans,octa-cis-undecaprenyl diphosphate + H(+)</text>
        <dbReference type="Rhea" id="RHEA:23708"/>
        <dbReference type="Rhea" id="RHEA-COMP:9602"/>
        <dbReference type="Rhea" id="RHEA-COMP:9603"/>
        <dbReference type="ChEBI" id="CHEBI:15378"/>
        <dbReference type="ChEBI" id="CHEBI:58405"/>
        <dbReference type="ChEBI" id="CHEBI:60033"/>
        <dbReference type="ChEBI" id="CHEBI:78435"/>
        <dbReference type="EC" id="2.4.99.28"/>
    </reaction>
</comment>
<accession>A0A7W0CJ29</accession>
<sequence length="819" mass="87419">MSAYPPPDGGAPTQGQRPVDRGAPTQVGSAVQGGGRAPGRRARSGGPGGPGGSGGPPTRRDRDDEGPPKSGKPRWRRFLPSWKIVMAGGVILVAGLFGMIAVGYANTPVPENYKESATAQGSVIYYNDGKTPIAELGEKRRIVSIKDIPKHLQDAVIAAENREFWEDSGISFSGLARSVWMTATGQQIQGASTITQQMARGYYEGIGTEVSPSRKIKEIFVAVKLNKSKPKEWILEQYLNTIYFGRGASGVEAAAKAYFGTSAKKLTVPQAAYLAGRIQNPSRFDEAEAKGNMALTKERFDYVIGGLQTIDPAKYGEFKDAKFEDLKFRSYKTTEAYAGLKGYMLNIVERELESKYGISEEALRSRGLKVVTTFDEKLMKEAKRIVDARTRVYGPTVHATVASVNPKNGRVVAFFSGDDYTKNYTNRAFDTVKQAASAFKPYVLAAWLEQGWSLDSYIEGMKTYKAPGTKDISNAGHSAYGSINLATATAKSVNTVFVQMGEKVGMDKVAEIAKSAGVGERAEASQGKGIDWAIGEHNYAVTIGSASVTAVEQAAGYSIFANAGKYTPWHTVVSITTFDGTKVGEEIKASRTVLTEGVAADATYALQQVVKAGTGGAANIGRPVAGKTGTNNESKDAWFVGFTPQLSTAVGMYKELPFSTDCKKELKYDKYGNPLIHRKNPKYEVCWKEVPLPGAIGGGGLPTQIWHDVMAAAMDGRKVEDFPAKAGTGVPNNLAPKPEPKPEKTEDPFGDDGSMDNCVLGICTEDDGVPEYGEGGDGGEFGEGGGDATNEDPSTMGGQTVPSPPAGAASVPESTREDE</sequence>
<evidence type="ECO:0000313" key="14">
    <source>
        <dbReference type="Proteomes" id="UP000530928"/>
    </source>
</evidence>
<dbReference type="InterPro" id="IPR036950">
    <property type="entry name" value="PBP_transglycosylase"/>
</dbReference>
<dbReference type="InterPro" id="IPR050396">
    <property type="entry name" value="Glycosyltr_51/Transpeptidase"/>
</dbReference>
<feature type="transmembrane region" description="Helical" evidence="10">
    <location>
        <begin position="84"/>
        <end position="105"/>
    </location>
</feature>
<feature type="compositionally biased region" description="Polar residues" evidence="9">
    <location>
        <begin position="791"/>
        <end position="800"/>
    </location>
</feature>
<dbReference type="Pfam" id="PF00905">
    <property type="entry name" value="Transpeptidase"/>
    <property type="match status" value="1"/>
</dbReference>
<dbReference type="SUPFAM" id="SSF56601">
    <property type="entry name" value="beta-lactamase/transpeptidase-like"/>
    <property type="match status" value="1"/>
</dbReference>
<keyword evidence="6" id="KW-0511">Multifunctional enzyme</keyword>
<feature type="compositionally biased region" description="Basic and acidic residues" evidence="9">
    <location>
        <begin position="58"/>
        <end position="67"/>
    </location>
</feature>
<keyword evidence="14" id="KW-1185">Reference proteome</keyword>
<dbReference type="GO" id="GO:0008658">
    <property type="term" value="F:penicillin binding"/>
    <property type="evidence" value="ECO:0007669"/>
    <property type="project" value="InterPro"/>
</dbReference>
<dbReference type="RefSeq" id="WP_181610606.1">
    <property type="nucleotide sequence ID" value="NZ_BAABAM010000002.1"/>
</dbReference>
<keyword evidence="1 13" id="KW-0121">Carboxypeptidase</keyword>
<dbReference type="GO" id="GO:0009252">
    <property type="term" value="P:peptidoglycan biosynthetic process"/>
    <property type="evidence" value="ECO:0007669"/>
    <property type="project" value="TreeGrafter"/>
</dbReference>
<feature type="domain" description="Penicillin-binding protein transpeptidase" evidence="11">
    <location>
        <begin position="401"/>
        <end position="645"/>
    </location>
</feature>
<evidence type="ECO:0000256" key="8">
    <source>
        <dbReference type="ARBA" id="ARBA00049902"/>
    </source>
</evidence>
<organism evidence="13 14">
    <name type="scientific">Nonomuraea soli</name>
    <dbReference type="NCBI Taxonomy" id="1032476"/>
    <lineage>
        <taxon>Bacteria</taxon>
        <taxon>Bacillati</taxon>
        <taxon>Actinomycetota</taxon>
        <taxon>Actinomycetes</taxon>
        <taxon>Streptosporangiales</taxon>
        <taxon>Streptosporangiaceae</taxon>
        <taxon>Nonomuraea</taxon>
    </lineage>
</organism>
<comment type="caution">
    <text evidence="13">The sequence shown here is derived from an EMBL/GenBank/DDBJ whole genome shotgun (WGS) entry which is preliminary data.</text>
</comment>
<dbReference type="PANTHER" id="PTHR32282">
    <property type="entry name" value="BINDING PROTEIN TRANSPEPTIDASE, PUTATIVE-RELATED"/>
    <property type="match status" value="1"/>
</dbReference>
<dbReference type="InterPro" id="IPR023346">
    <property type="entry name" value="Lysozyme-like_dom_sf"/>
</dbReference>
<protein>
    <submittedName>
        <fullName evidence="13">Membrane peptidoglycan carboxypeptidase</fullName>
    </submittedName>
</protein>
<keyword evidence="5" id="KW-0378">Hydrolase</keyword>
<dbReference type="AlphaFoldDB" id="A0A7W0CJ29"/>
<evidence type="ECO:0000256" key="1">
    <source>
        <dbReference type="ARBA" id="ARBA00022645"/>
    </source>
</evidence>
<dbReference type="GO" id="GO:0009002">
    <property type="term" value="F:serine-type D-Ala-D-Ala carboxypeptidase activity"/>
    <property type="evidence" value="ECO:0007669"/>
    <property type="project" value="UniProtKB-EC"/>
</dbReference>
<keyword evidence="3" id="KW-0328">Glycosyltransferase</keyword>
<feature type="compositionally biased region" description="Gly residues" evidence="9">
    <location>
        <begin position="45"/>
        <end position="55"/>
    </location>
</feature>
<evidence type="ECO:0000256" key="10">
    <source>
        <dbReference type="SAM" id="Phobius"/>
    </source>
</evidence>
<evidence type="ECO:0000256" key="2">
    <source>
        <dbReference type="ARBA" id="ARBA00022670"/>
    </source>
</evidence>
<dbReference type="GO" id="GO:0008955">
    <property type="term" value="F:peptidoglycan glycosyltransferase activity"/>
    <property type="evidence" value="ECO:0007669"/>
    <property type="project" value="UniProtKB-EC"/>
</dbReference>
<evidence type="ECO:0000259" key="12">
    <source>
        <dbReference type="Pfam" id="PF00912"/>
    </source>
</evidence>
<feature type="domain" description="Glycosyl transferase family 51" evidence="12">
    <location>
        <begin position="132"/>
        <end position="304"/>
    </location>
</feature>
<proteinExistence type="predicted"/>
<dbReference type="GO" id="GO:0030288">
    <property type="term" value="C:outer membrane-bounded periplasmic space"/>
    <property type="evidence" value="ECO:0007669"/>
    <property type="project" value="TreeGrafter"/>
</dbReference>
<evidence type="ECO:0000256" key="7">
    <source>
        <dbReference type="ARBA" id="ARBA00034000"/>
    </source>
</evidence>
<keyword evidence="2" id="KW-0645">Protease</keyword>
<dbReference type="InterPro" id="IPR001460">
    <property type="entry name" value="PCN-bd_Tpept"/>
</dbReference>
<dbReference type="PANTHER" id="PTHR32282:SF34">
    <property type="entry name" value="PENICILLIN-BINDING PROTEIN 1A"/>
    <property type="match status" value="1"/>
</dbReference>
<name>A0A7W0CJ29_9ACTN</name>
<dbReference type="InterPro" id="IPR001264">
    <property type="entry name" value="Glyco_trans_51"/>
</dbReference>
<evidence type="ECO:0000259" key="11">
    <source>
        <dbReference type="Pfam" id="PF00905"/>
    </source>
</evidence>
<dbReference type="SUPFAM" id="SSF53955">
    <property type="entry name" value="Lysozyme-like"/>
    <property type="match status" value="1"/>
</dbReference>
<evidence type="ECO:0000256" key="5">
    <source>
        <dbReference type="ARBA" id="ARBA00022801"/>
    </source>
</evidence>
<evidence type="ECO:0000256" key="3">
    <source>
        <dbReference type="ARBA" id="ARBA00022676"/>
    </source>
</evidence>
<feature type="region of interest" description="Disordered" evidence="9">
    <location>
        <begin position="722"/>
        <end position="819"/>
    </location>
</feature>
<dbReference type="GO" id="GO:0006508">
    <property type="term" value="P:proteolysis"/>
    <property type="evidence" value="ECO:0007669"/>
    <property type="project" value="UniProtKB-KW"/>
</dbReference>
<keyword evidence="10" id="KW-0472">Membrane</keyword>